<dbReference type="Proteomes" id="UP001549363">
    <property type="component" value="Unassembled WGS sequence"/>
</dbReference>
<name>A0ABV2PHI0_9BACI</name>
<evidence type="ECO:0000313" key="1">
    <source>
        <dbReference type="EMBL" id="MET4560089.1"/>
    </source>
</evidence>
<proteinExistence type="predicted"/>
<evidence type="ECO:0000313" key="2">
    <source>
        <dbReference type="Proteomes" id="UP001549363"/>
    </source>
</evidence>
<accession>A0ABV2PHI0</accession>
<protein>
    <submittedName>
        <fullName evidence="1">Uncharacterized protein</fullName>
    </submittedName>
</protein>
<comment type="caution">
    <text evidence="1">The sequence shown here is derived from an EMBL/GenBank/DDBJ whole genome shotgun (WGS) entry which is preliminary data.</text>
</comment>
<sequence length="33" mass="3489">MGVVVTGKPSDLIKFSDESMIRGATLGATTDQY</sequence>
<dbReference type="EMBL" id="JBEPSB010000004">
    <property type="protein sequence ID" value="MET4560089.1"/>
    <property type="molecule type" value="Genomic_DNA"/>
</dbReference>
<gene>
    <name evidence="1" type="ORF">ABIA69_001233</name>
</gene>
<reference evidence="1 2" key="1">
    <citation type="submission" date="2024-06" db="EMBL/GenBank/DDBJ databases">
        <title>Sorghum-associated microbial communities from plants grown in Nebraska, USA.</title>
        <authorList>
            <person name="Schachtman D."/>
        </authorList>
    </citation>
    <scope>NUCLEOTIDE SEQUENCE [LARGE SCALE GENOMIC DNA]</scope>
    <source>
        <strain evidence="1 2">736</strain>
    </source>
</reference>
<keyword evidence="2" id="KW-1185">Reference proteome</keyword>
<organism evidence="1 2">
    <name type="scientific">Lysinibacillus parviboronicapiens</name>
    <dbReference type="NCBI Taxonomy" id="436516"/>
    <lineage>
        <taxon>Bacteria</taxon>
        <taxon>Bacillati</taxon>
        <taxon>Bacillota</taxon>
        <taxon>Bacilli</taxon>
        <taxon>Bacillales</taxon>
        <taxon>Bacillaceae</taxon>
        <taxon>Lysinibacillus</taxon>
    </lineage>
</organism>